<evidence type="ECO:0000313" key="12">
    <source>
        <dbReference type="EMBL" id="MFC5530504.1"/>
    </source>
</evidence>
<feature type="transmembrane region" description="Helical" evidence="9">
    <location>
        <begin position="525"/>
        <end position="545"/>
    </location>
</feature>
<reference evidence="13" key="1">
    <citation type="journal article" date="2019" name="Int. J. Syst. Evol. Microbiol.">
        <title>The Global Catalogue of Microorganisms (GCM) 10K type strain sequencing project: providing services to taxonomists for standard genome sequencing and annotation.</title>
        <authorList>
            <consortium name="The Broad Institute Genomics Platform"/>
            <consortium name="The Broad Institute Genome Sequencing Center for Infectious Disease"/>
            <person name="Wu L."/>
            <person name="Ma J."/>
        </authorList>
    </citation>
    <scope>NUCLEOTIDE SEQUENCE [LARGE SCALE GENOMIC DNA]</scope>
    <source>
        <strain evidence="13">CGMCC 1.18578</strain>
    </source>
</reference>
<keyword evidence="3 10" id="KW-0732">Signal</keyword>
<sequence length="699" mass="78354">MRVGILFVVMLFVSLCMACGVFANVPYETFSRDHYNRSIHTQPFYTPVAVLGGALFIPSKGRDGGTGTQTLLSPFKQPQDMFIDHNDGIYVLDSGNNRVVRLDAAGNLIRVIEVAESPLNNPQGIFVQEDGLIYIADTGNGRVVKINEEGRIVQEFARPDSKFLSESFQYVPTKVTVDRRGFLYIVNKGSYHGLMQLDSKGQFHGFFANNKTQASWMDIVKRMLYSEQQLSRKARLLPNPITNVDMDDTGYIYTTTLGVQSEQIKKFNISGDNRLSGLSFGEITATEEYPSADLVDVDVDIYGNMTTIDRKYNRVSQYDKLGNLLFYWTGSGQGGSTRLGVIDQASAIGTNSKNELFIMDASQNLIHKFEPTAFGNLVHEAIRLTQRGQYAESESYWREIVRLNANFSPAYYGLGLAAYHDGQYELAMDDFKLSGHARGYSDAFWQVRLHWFQRHFATFANALIILLVASWAAKKFGLLAKAGPMARRLYPRKVKLIEQLRFAFSILKHPIDGFADLRYANKGGYASACLLLFGVVVSLMLKSVYTGFSFQAVPEGSVSSSTIVIQFAAVFCSWVVCHYLISSIYLGEGRFKDVFVGSAYSLFPVILLVVPITAISNLMTLSEASIYAFMNGLVVIWCGLLFFWQVQALQNYSVKETIINLTLTIISIVLLWVLIFILFGLSSEFIRFLNAVYKEVSIR</sequence>
<name>A0ABW0QZT8_9BACL</name>
<feature type="repeat" description="NHL" evidence="8">
    <location>
        <begin position="106"/>
        <end position="149"/>
    </location>
</feature>
<dbReference type="InterPro" id="IPR001258">
    <property type="entry name" value="NHL_repeat"/>
</dbReference>
<dbReference type="InterPro" id="IPR006977">
    <property type="entry name" value="Yip1_dom"/>
</dbReference>
<dbReference type="Gene3D" id="2.120.10.30">
    <property type="entry name" value="TolB, C-terminal domain"/>
    <property type="match status" value="1"/>
</dbReference>
<evidence type="ECO:0000256" key="1">
    <source>
        <dbReference type="ARBA" id="ARBA00004141"/>
    </source>
</evidence>
<dbReference type="CDD" id="cd05819">
    <property type="entry name" value="NHL"/>
    <property type="match status" value="1"/>
</dbReference>
<evidence type="ECO:0000313" key="13">
    <source>
        <dbReference type="Proteomes" id="UP001596108"/>
    </source>
</evidence>
<feature type="transmembrane region" description="Helical" evidence="9">
    <location>
        <begin position="456"/>
        <end position="473"/>
    </location>
</feature>
<protein>
    <submittedName>
        <fullName evidence="12">YIP1 family protein</fullName>
    </submittedName>
</protein>
<evidence type="ECO:0000256" key="10">
    <source>
        <dbReference type="SAM" id="SignalP"/>
    </source>
</evidence>
<evidence type="ECO:0000259" key="11">
    <source>
        <dbReference type="Pfam" id="PF04893"/>
    </source>
</evidence>
<evidence type="ECO:0000256" key="8">
    <source>
        <dbReference type="PROSITE-ProRule" id="PRU00504"/>
    </source>
</evidence>
<feature type="domain" description="Yip1" evidence="11">
    <location>
        <begin position="505"/>
        <end position="674"/>
    </location>
</feature>
<proteinExistence type="predicted"/>
<evidence type="ECO:0000256" key="6">
    <source>
        <dbReference type="ARBA" id="ARBA00023136"/>
    </source>
</evidence>
<dbReference type="SUPFAM" id="SSF101898">
    <property type="entry name" value="NHL repeat"/>
    <property type="match status" value="1"/>
</dbReference>
<keyword evidence="4" id="KW-0677">Repeat</keyword>
<keyword evidence="6 9" id="KW-0472">Membrane</keyword>
<gene>
    <name evidence="12" type="ORF">ACFPQ4_13790</name>
</gene>
<keyword evidence="13" id="KW-1185">Reference proteome</keyword>
<keyword evidence="7" id="KW-0325">Glycoprotein</keyword>
<evidence type="ECO:0000256" key="9">
    <source>
        <dbReference type="SAM" id="Phobius"/>
    </source>
</evidence>
<feature type="transmembrane region" description="Helical" evidence="9">
    <location>
        <begin position="626"/>
        <end position="646"/>
    </location>
</feature>
<dbReference type="InterPro" id="IPR011042">
    <property type="entry name" value="6-blade_b-propeller_TolB-like"/>
</dbReference>
<evidence type="ECO:0000256" key="7">
    <source>
        <dbReference type="ARBA" id="ARBA00023180"/>
    </source>
</evidence>
<evidence type="ECO:0000256" key="5">
    <source>
        <dbReference type="ARBA" id="ARBA00022989"/>
    </source>
</evidence>
<organism evidence="12 13">
    <name type="scientific">Cohnella yongneupensis</name>
    <dbReference type="NCBI Taxonomy" id="425006"/>
    <lineage>
        <taxon>Bacteria</taxon>
        <taxon>Bacillati</taxon>
        <taxon>Bacillota</taxon>
        <taxon>Bacilli</taxon>
        <taxon>Bacillales</taxon>
        <taxon>Paenibacillaceae</taxon>
        <taxon>Cohnella</taxon>
    </lineage>
</organism>
<dbReference type="InterPro" id="IPR011990">
    <property type="entry name" value="TPR-like_helical_dom_sf"/>
</dbReference>
<dbReference type="PANTHER" id="PTHR10680:SF14">
    <property type="entry name" value="PEPTIDYL-GLYCINE ALPHA-AMIDATING MONOOXYGENASE"/>
    <property type="match status" value="1"/>
</dbReference>
<dbReference type="Gene3D" id="1.25.40.10">
    <property type="entry name" value="Tetratricopeptide repeat domain"/>
    <property type="match status" value="1"/>
</dbReference>
<comment type="caution">
    <text evidence="12">The sequence shown here is derived from an EMBL/GenBank/DDBJ whole genome shotgun (WGS) entry which is preliminary data.</text>
</comment>
<comment type="subcellular location">
    <subcellularLocation>
        <location evidence="1">Membrane</location>
        <topology evidence="1">Multi-pass membrane protein</topology>
    </subcellularLocation>
</comment>
<accession>A0ABW0QZT8</accession>
<dbReference type="PROSITE" id="PS51125">
    <property type="entry name" value="NHL"/>
    <property type="match status" value="1"/>
</dbReference>
<keyword evidence="2 9" id="KW-0812">Transmembrane</keyword>
<feature type="chain" id="PRO_5045260037" evidence="10">
    <location>
        <begin position="24"/>
        <end position="699"/>
    </location>
</feature>
<keyword evidence="5 9" id="KW-1133">Transmembrane helix</keyword>
<dbReference type="RefSeq" id="WP_378112440.1">
    <property type="nucleotide sequence ID" value="NZ_JBHSNC010000042.1"/>
</dbReference>
<feature type="transmembrane region" description="Helical" evidence="9">
    <location>
        <begin position="565"/>
        <end position="587"/>
    </location>
</feature>
<dbReference type="PANTHER" id="PTHR10680">
    <property type="entry name" value="PEPTIDYL-GLYCINE ALPHA-AMIDATING MONOOXYGENASE"/>
    <property type="match status" value="1"/>
</dbReference>
<dbReference type="EMBL" id="JBHSNC010000042">
    <property type="protein sequence ID" value="MFC5530504.1"/>
    <property type="molecule type" value="Genomic_DNA"/>
</dbReference>
<dbReference type="Pfam" id="PF04893">
    <property type="entry name" value="Yip1"/>
    <property type="match status" value="1"/>
</dbReference>
<evidence type="ECO:0000256" key="3">
    <source>
        <dbReference type="ARBA" id="ARBA00022729"/>
    </source>
</evidence>
<evidence type="ECO:0000256" key="4">
    <source>
        <dbReference type="ARBA" id="ARBA00022737"/>
    </source>
</evidence>
<feature type="transmembrane region" description="Helical" evidence="9">
    <location>
        <begin position="594"/>
        <end position="614"/>
    </location>
</feature>
<dbReference type="SUPFAM" id="SSF48452">
    <property type="entry name" value="TPR-like"/>
    <property type="match status" value="1"/>
</dbReference>
<evidence type="ECO:0000256" key="2">
    <source>
        <dbReference type="ARBA" id="ARBA00022692"/>
    </source>
</evidence>
<dbReference type="Proteomes" id="UP001596108">
    <property type="component" value="Unassembled WGS sequence"/>
</dbReference>
<feature type="signal peptide" evidence="10">
    <location>
        <begin position="1"/>
        <end position="23"/>
    </location>
</feature>
<feature type="transmembrane region" description="Helical" evidence="9">
    <location>
        <begin position="658"/>
        <end position="681"/>
    </location>
</feature>